<proteinExistence type="predicted"/>
<evidence type="ECO:0000313" key="3">
    <source>
        <dbReference type="Proteomes" id="UP000055590"/>
    </source>
</evidence>
<feature type="domain" description="Immunoglobulin" evidence="1">
    <location>
        <begin position="1331"/>
        <end position="1401"/>
    </location>
</feature>
<accession>A0A0K1PD52</accession>
<dbReference type="SUPFAM" id="SSF48726">
    <property type="entry name" value="Immunoglobulin"/>
    <property type="match status" value="3"/>
</dbReference>
<gene>
    <name evidence="2" type="ORF">AKJ08_1860</name>
</gene>
<sequence>MVASRIGNPEIRATSVIRVRAGPDDSPIVLEPPSATVDAGGRRQFHAVVLGSDDQAVIWRVDEGARGGAVDPTGLYTAPSAPGVFTLVATSVIDPDLSASASITVREREPVVVTVEPATIDLLAAERLRFQAIVSGADDTTVSWTTSAGTIDATGLYTAPSEPGTYSVIATSLADPQASATAQVTVRAQEPVVVTIDPAEIGLLSSESHRFQARVSGINDHSVNWSASGGTIDSTGLYTAPTELGLYTVVATSLVDPQATGTAQVTVRAREPVVVSIDPTYVELLTSESQRFQAWVSGTDDHSVSWSASGGTIDSTGLYTAPSEQGTYSVVATSLADPQSSATAQVVVRAREPVVVTIEPAEIELLTSESHLFQARVSGTDDHGVSWSASRGTIDSGLYTAPPEPGTYTLVATSLANPQSSATAQVTVKAREPVVVTIEPSDIELLTSESHLFQARVSGTVDQIVSWTASGGTIDSTGLYTASTEPGVYTVIATSLADPQSSATAQVTVKAREPVVVTIEPTEIELLTSESHRFQARVSGTEDHTVSWSASGGTIVATGLYTAPSEPGTYSVVATSFADPQATATAQVVVRAREPVVVSIDPIYVELLTSESQRFQAWVSGTDDHTVSWSASGGTIDAGGLYTSPSEPGTYSVVATSLADPQSGATAQVVVRAREPVVVTIEPAEIELLTSESHLFQASVSGTTDQAVTWSATAGAIDSTGLYTAPSQPGTYAVMVTSLADRRATATAQVVVRAREPVVVTIEPTEIELLTSESRRFQASVSGTNDHTVSWSASGGTIDPTGLFTAPSHQGTFVVVATSLAEPQSSATAQVRVTAREPVIVTIEPAEIELLTSESRRFQASVSGTTDQAVTWSAPAGVIDATGLYTAPSDPGTYAVIATSLADPQASATARIMVKAREPVVVSIDPIFVELLTSESQRFQAWVSGTTDQAVTWFASAGAIDATGLFAAPSQPGTYSVVATSLADPQATAIAQVVVKAREPIVVSIDPIFVELLTSESQRFQAWVSGTTDQAVTWFASAGAIDATGLFAAPSQPGTYAVVATSLADPRASATARITVRAREPVVVTIEPTEIELLTSESHLFESRVSGTNDGRVSWFASHGTVDDGGLYTAPPEPGTYAVTATSLADPRASATAQVVVRAREPVVVTIEPAEIELLTSESHRFQASVSGTTDQAVTWSASAGFIDTTGLFTAPSQPGTFVVVATSLAEPQSSATARVRVMAREPVVVTIEPAEIELLTSESRRFQASVSGTTDQAVTWSAPAGVIDATGLYTAPSDPGIYAVIATSLADPQASATARITVKAREPVIVSIDPIYVELLTSESQRFQAWVSGTDDRTVSWSASGGTIDGGGLYIAPSDSGTYSVVATSLADPQATATAQVVVKAREPVVVSIDPTYVELLTSESQRFQAWVSGTTDQAVTWFASAGAIDATGLFAAPSQPGTYAVVATSLADPQSSATAQVVVRAREPVVVTIEPAEIELLTSESHRFQTRVSGTVDQTVRWSTSIGTIDSSGLYTAPSEPGMYVVVATSLADPQSSATAQVVVRAREPIVVSIDPIYVELLTFESQRFLVWLSGTADQSVSWSASGGTINAGGQFNAPSEPGTYSVIATSLADPQSSATAQVVVRAREPVVVAIEPAEIELLTSESHRFQARVTGTDDHGVSWFASGGTIDFTGLYTAPTGPGVYTVIATSLADPQSSATVQVVVRAREPVVVTIDPAEIELLTSESHRFQARVSGTNDRTVSWSTSGGTIDEGGLFVAPSEPGIYAVIATSLADPHSTATARITVWEREPVIVSIVPVEIQVLISESFRFQASVSGTTDQAVTWSASAGVIDATGLFTAPSRPGIYAVVATSLADPRGSATARVTVRPREPAVVTIAPGDIELLTLESHQFYAMVSGASDSAVTWSASRGTIDAGGRYTAPIVPGLYTVVATSVADPGAVAIALVTVVEPPVEGLLPADRITLWEPGLMAVGGIPSDHDARRPATIYLPAGNPYAGFSVNPALADGTTDAAAAIQAALNAAGNQARETSRRVVYLAAGTYFISGEGLNVPSFVTLRGRGARGDTVTRLVKAEGSQMSVINLGHLWVKNTTPVDVTADVPRGATRVTLARNPGYRVGELVFIDQLVDSERVGSWWNPINQPEPDGPERSWYSRQNRPTGQVLEIAAIDGNTLTFGTPVRLPYFTSNQAQVVRFAGGDQGGPMVPTKKWSGVEDLYVAGGEQGNVAFYATSYSWAKNVESDRSNGSSIAFESTFRCEARDSFFHSTANPNPGGGGYGIDLRIYASDNLVENNISWNFNKVITMRAAGPGNVVAYNYFEDGWGAGYPMIPEVGLNASHYSTTHYTLFEGNQAFNISGDAYWGNSIFNLYFRNHATGRRRSLPPLELSDEITRRFVEVPEWHLACSYVGNVLGSSDMSAEPQSGFVYEGRPPWYWDPVPIWAIGVEHNAGLEGQDAAVVATTLRHGNFDYVTRGIVWDPGIGDHRLPASLYLVSKPAFFGDHPWPWVTPEDAANRTRVLPARERFDSLLSSSN</sequence>
<keyword evidence="3" id="KW-1185">Reference proteome</keyword>
<dbReference type="STRING" id="1391653.AKJ08_1860"/>
<feature type="domain" description="Immunoglobulin" evidence="1">
    <location>
        <begin position="764"/>
        <end position="834"/>
    </location>
</feature>
<feature type="domain" description="Immunoglobulin" evidence="1">
    <location>
        <begin position="198"/>
        <end position="268"/>
    </location>
</feature>
<feature type="domain" description="Immunoglobulin" evidence="1">
    <location>
        <begin position="602"/>
        <end position="672"/>
    </location>
</feature>
<dbReference type="InterPro" id="IPR011050">
    <property type="entry name" value="Pectin_lyase_fold/virulence"/>
</dbReference>
<feature type="domain" description="Immunoglobulin" evidence="1">
    <location>
        <begin position="360"/>
        <end position="429"/>
    </location>
</feature>
<dbReference type="InterPro" id="IPR012334">
    <property type="entry name" value="Pectin_lyas_fold"/>
</dbReference>
<evidence type="ECO:0000313" key="2">
    <source>
        <dbReference type="EMBL" id="AKU91473.1"/>
    </source>
</evidence>
<protein>
    <submittedName>
        <fullName evidence="2">Calcium-binding outer membrane-like protein</fullName>
    </submittedName>
</protein>
<dbReference type="SUPFAM" id="SSF51126">
    <property type="entry name" value="Pectin lyase-like"/>
    <property type="match status" value="1"/>
</dbReference>
<evidence type="ECO:0000259" key="1">
    <source>
        <dbReference type="SMART" id="SM00409"/>
    </source>
</evidence>
<dbReference type="InterPro" id="IPR003599">
    <property type="entry name" value="Ig_sub"/>
</dbReference>
<reference evidence="2 3" key="1">
    <citation type="submission" date="2015-08" db="EMBL/GenBank/DDBJ databases">
        <authorList>
            <person name="Babu N.S."/>
            <person name="Beckwith C.J."/>
            <person name="Beseler K.G."/>
            <person name="Brison A."/>
            <person name="Carone J.V."/>
            <person name="Caskin T.P."/>
            <person name="Diamond M."/>
            <person name="Durham M.E."/>
            <person name="Foxe J.M."/>
            <person name="Go M."/>
            <person name="Henderson B.A."/>
            <person name="Jones I.B."/>
            <person name="McGettigan J.A."/>
            <person name="Micheletti S.J."/>
            <person name="Nasrallah M.E."/>
            <person name="Ortiz D."/>
            <person name="Piller C.R."/>
            <person name="Privatt S.R."/>
            <person name="Schneider S.L."/>
            <person name="Sharp S."/>
            <person name="Smith T.C."/>
            <person name="Stanton J.D."/>
            <person name="Ullery H.E."/>
            <person name="Wilson R.J."/>
            <person name="Serrano M.G."/>
            <person name="Buck G."/>
            <person name="Lee V."/>
            <person name="Wang Y."/>
            <person name="Carvalho R."/>
            <person name="Voegtly L."/>
            <person name="Shi R."/>
            <person name="Duckworth R."/>
            <person name="Johnson A."/>
            <person name="Loviza R."/>
            <person name="Walstead R."/>
            <person name="Shah Z."/>
            <person name="Kiflezghi M."/>
            <person name="Wade K."/>
            <person name="Ball S.L."/>
            <person name="Bradley K.W."/>
            <person name="Asai D.J."/>
            <person name="Bowman C.A."/>
            <person name="Russell D.A."/>
            <person name="Pope W.H."/>
            <person name="Jacobs-Sera D."/>
            <person name="Hendrix R.W."/>
            <person name="Hatfull G.F."/>
        </authorList>
    </citation>
    <scope>NUCLEOTIDE SEQUENCE [LARGE SCALE GENOMIC DNA]</scope>
    <source>
        <strain evidence="2 3">DSM 27710</strain>
    </source>
</reference>
<dbReference type="Proteomes" id="UP000055590">
    <property type="component" value="Chromosome"/>
</dbReference>
<dbReference type="KEGG" id="vin:AKJ08_1860"/>
<dbReference type="RefSeq" id="WP_157370584.1">
    <property type="nucleotide sequence ID" value="NZ_CP012332.1"/>
</dbReference>
<dbReference type="InterPro" id="IPR024535">
    <property type="entry name" value="RHGA/B-epi-like_pectate_lyase"/>
</dbReference>
<dbReference type="SMART" id="SM00409">
    <property type="entry name" value="IG"/>
    <property type="match status" value="11"/>
</dbReference>
<dbReference type="Gene3D" id="2.160.20.10">
    <property type="entry name" value="Single-stranded right-handed beta-helix, Pectin lyase-like"/>
    <property type="match status" value="1"/>
</dbReference>
<feature type="domain" description="Immunoglobulin" evidence="1">
    <location>
        <begin position="521"/>
        <end position="591"/>
    </location>
</feature>
<name>A0A0K1PD52_9BACT</name>
<dbReference type="PATRIC" id="fig|1391653.3.peg.1949"/>
<dbReference type="Pfam" id="PF12708">
    <property type="entry name" value="Pect-lyase_RHGA_epim"/>
    <property type="match status" value="1"/>
</dbReference>
<dbReference type="PANTHER" id="PTHR47633:SF4">
    <property type="entry name" value="MYOPALLADIN ISOFORM X1"/>
    <property type="match status" value="1"/>
</dbReference>
<feature type="domain" description="Immunoglobulin" evidence="1">
    <location>
        <begin position="279"/>
        <end position="349"/>
    </location>
</feature>
<dbReference type="EMBL" id="CP012332">
    <property type="protein sequence ID" value="AKU91473.1"/>
    <property type="molecule type" value="Genomic_DNA"/>
</dbReference>
<dbReference type="PANTHER" id="PTHR47633">
    <property type="entry name" value="IMMUNOGLOBULIN"/>
    <property type="match status" value="1"/>
</dbReference>
<feature type="domain" description="Immunoglobulin" evidence="1">
    <location>
        <begin position="1817"/>
        <end position="1887"/>
    </location>
</feature>
<dbReference type="OrthoDB" id="5496032at2"/>
<feature type="domain" description="Immunoglobulin" evidence="1">
    <location>
        <begin position="1655"/>
        <end position="1723"/>
    </location>
</feature>
<dbReference type="SUPFAM" id="SSF110296">
    <property type="entry name" value="Oligoxyloglucan reducing end-specific cellobiohydrolase"/>
    <property type="match status" value="1"/>
</dbReference>
<dbReference type="InterPro" id="IPR036179">
    <property type="entry name" value="Ig-like_dom_sf"/>
</dbReference>
<feature type="domain" description="Immunoglobulin" evidence="1">
    <location>
        <begin position="117"/>
        <end position="187"/>
    </location>
</feature>
<feature type="domain" description="Immunoglobulin" evidence="1">
    <location>
        <begin position="440"/>
        <end position="510"/>
    </location>
</feature>
<organism evidence="2 3">
    <name type="scientific">Vulgatibacter incomptus</name>
    <dbReference type="NCBI Taxonomy" id="1391653"/>
    <lineage>
        <taxon>Bacteria</taxon>
        <taxon>Pseudomonadati</taxon>
        <taxon>Myxococcota</taxon>
        <taxon>Myxococcia</taxon>
        <taxon>Myxococcales</taxon>
        <taxon>Cystobacterineae</taxon>
        <taxon>Vulgatibacteraceae</taxon>
        <taxon>Vulgatibacter</taxon>
    </lineage>
</organism>